<accession>A0A7R9MJA1</accession>
<evidence type="ECO:0000313" key="1">
    <source>
        <dbReference type="EMBL" id="CAD7660872.1"/>
    </source>
</evidence>
<reference evidence="1" key="1">
    <citation type="submission" date="2020-11" db="EMBL/GenBank/DDBJ databases">
        <authorList>
            <person name="Tran Van P."/>
        </authorList>
    </citation>
    <scope>NUCLEOTIDE SEQUENCE</scope>
</reference>
<protein>
    <submittedName>
        <fullName evidence="1">Uncharacterized protein</fullName>
    </submittedName>
</protein>
<keyword evidence="2" id="KW-1185">Reference proteome</keyword>
<evidence type="ECO:0000313" key="2">
    <source>
        <dbReference type="Proteomes" id="UP000728032"/>
    </source>
</evidence>
<dbReference type="PANTHER" id="PTHR43615">
    <property type="entry name" value="PHOSPHOENOLPYRUVATE SYNTHASE-RELATED"/>
    <property type="match status" value="1"/>
</dbReference>
<dbReference type="EMBL" id="OC936395">
    <property type="protein sequence ID" value="CAD7660872.1"/>
    <property type="molecule type" value="Genomic_DNA"/>
</dbReference>
<organism evidence="1">
    <name type="scientific">Oppiella nova</name>
    <dbReference type="NCBI Taxonomy" id="334625"/>
    <lineage>
        <taxon>Eukaryota</taxon>
        <taxon>Metazoa</taxon>
        <taxon>Ecdysozoa</taxon>
        <taxon>Arthropoda</taxon>
        <taxon>Chelicerata</taxon>
        <taxon>Arachnida</taxon>
        <taxon>Acari</taxon>
        <taxon>Acariformes</taxon>
        <taxon>Sarcoptiformes</taxon>
        <taxon>Oribatida</taxon>
        <taxon>Brachypylina</taxon>
        <taxon>Oppioidea</taxon>
        <taxon>Oppiidae</taxon>
        <taxon>Oppiella</taxon>
    </lineage>
</organism>
<dbReference type="InterPro" id="IPR051549">
    <property type="entry name" value="PEP_Utilizing_Enz"/>
</dbReference>
<name>A0A7R9MJA1_9ACAR</name>
<sequence length="279" mass="32274">MHELDTPHQTEFEIYSRAHWGENFPGASSWLVFTWTFANKSGFFRFGLANGNTTEDDYNPYMLQMGVQYNQMMFNLTNSVFSEIFGDYPESDQAKQMILAFFGHHIEDKDVLDSFKESKKEMTKMSLYYKFKAFFEMIHMILYGPRNLIKDKTHYMDVIKFDVVSKLKGIPNSKLIFDEIIANYEVIAMAQFKNHGPASMGSSIKHMFLRKALEGAKENNPELESDFNLLISSCNQVISAEVPNTLREIAKSIKDKQLFRQMSDEMALKTLMEGTDESK</sequence>
<dbReference type="AlphaFoldDB" id="A0A7R9MJA1"/>
<dbReference type="EMBL" id="CAJPVJ010021570">
    <property type="protein sequence ID" value="CAG2178008.1"/>
    <property type="molecule type" value="Genomic_DNA"/>
</dbReference>
<proteinExistence type="predicted"/>
<dbReference type="OrthoDB" id="6435135at2759"/>
<dbReference type="Proteomes" id="UP000728032">
    <property type="component" value="Unassembled WGS sequence"/>
</dbReference>
<gene>
    <name evidence="1" type="ORF">ONB1V03_LOCUS17435</name>
</gene>
<dbReference type="PANTHER" id="PTHR43615:SF1">
    <property type="entry name" value="PPDK_N DOMAIN-CONTAINING PROTEIN"/>
    <property type="match status" value="1"/>
</dbReference>